<evidence type="ECO:0000313" key="6">
    <source>
        <dbReference type="Proteomes" id="UP001431783"/>
    </source>
</evidence>
<evidence type="ECO:0000256" key="1">
    <source>
        <dbReference type="ARBA" id="ARBA00004275"/>
    </source>
</evidence>
<dbReference type="GO" id="GO:0005777">
    <property type="term" value="C:peroxisome"/>
    <property type="evidence" value="ECO:0007669"/>
    <property type="project" value="UniProtKB-SubCell"/>
</dbReference>
<dbReference type="EMBL" id="JARQZJ010000084">
    <property type="protein sequence ID" value="KAK9882836.1"/>
    <property type="molecule type" value="Genomic_DNA"/>
</dbReference>
<proteinExistence type="predicted"/>
<dbReference type="AlphaFoldDB" id="A0AAW1UGT8"/>
<keyword evidence="2" id="KW-0576">Peroxisome</keyword>
<organism evidence="5 6">
    <name type="scientific">Henosepilachna vigintioctopunctata</name>
    <dbReference type="NCBI Taxonomy" id="420089"/>
    <lineage>
        <taxon>Eukaryota</taxon>
        <taxon>Metazoa</taxon>
        <taxon>Ecdysozoa</taxon>
        <taxon>Arthropoda</taxon>
        <taxon>Hexapoda</taxon>
        <taxon>Insecta</taxon>
        <taxon>Pterygota</taxon>
        <taxon>Neoptera</taxon>
        <taxon>Endopterygota</taxon>
        <taxon>Coleoptera</taxon>
        <taxon>Polyphaga</taxon>
        <taxon>Cucujiformia</taxon>
        <taxon>Coccinelloidea</taxon>
        <taxon>Coccinellidae</taxon>
        <taxon>Epilachninae</taxon>
        <taxon>Epilachnini</taxon>
        <taxon>Henosepilachna</taxon>
    </lineage>
</organism>
<dbReference type="PANTHER" id="PTHR43684:SF1">
    <property type="entry name" value="ENOYL-COA DELTA ISOMERASE 2"/>
    <property type="match status" value="1"/>
</dbReference>
<dbReference type="GO" id="GO:0004165">
    <property type="term" value="F:delta(3)-delta(2)-enoyl-CoA isomerase activity"/>
    <property type="evidence" value="ECO:0007669"/>
    <property type="project" value="UniProtKB-ARBA"/>
</dbReference>
<name>A0AAW1UGT8_9CUCU</name>
<keyword evidence="4" id="KW-1133">Transmembrane helix</keyword>
<feature type="transmembrane region" description="Helical" evidence="4">
    <location>
        <begin position="126"/>
        <end position="144"/>
    </location>
</feature>
<dbReference type="Gene3D" id="1.10.12.10">
    <property type="entry name" value="Lyase 2-enoyl-coa Hydratase, Chain A, domain 2"/>
    <property type="match status" value="1"/>
</dbReference>
<keyword evidence="3" id="KW-0413">Isomerase</keyword>
<gene>
    <name evidence="5" type="ORF">WA026_023451</name>
</gene>
<dbReference type="InterPro" id="IPR029045">
    <property type="entry name" value="ClpP/crotonase-like_dom_sf"/>
</dbReference>
<feature type="transmembrane region" description="Helical" evidence="4">
    <location>
        <begin position="90"/>
        <end position="114"/>
    </location>
</feature>
<dbReference type="CDD" id="cd06558">
    <property type="entry name" value="crotonase-like"/>
    <property type="match status" value="1"/>
</dbReference>
<evidence type="ECO:0000256" key="2">
    <source>
        <dbReference type="ARBA" id="ARBA00023140"/>
    </source>
</evidence>
<keyword evidence="6" id="KW-1185">Reference proteome</keyword>
<dbReference type="InterPro" id="IPR014748">
    <property type="entry name" value="Enoyl-CoA_hydra_C"/>
</dbReference>
<keyword evidence="4" id="KW-0812">Transmembrane</keyword>
<reference evidence="5 6" key="1">
    <citation type="submission" date="2023-03" db="EMBL/GenBank/DDBJ databases">
        <title>Genome insight into feeding habits of ladybird beetles.</title>
        <authorList>
            <person name="Li H.-S."/>
            <person name="Huang Y.-H."/>
            <person name="Pang H."/>
        </authorList>
    </citation>
    <scope>NUCLEOTIDE SEQUENCE [LARGE SCALE GENOMIC DNA]</scope>
    <source>
        <strain evidence="5">SYSU_2023b</strain>
        <tissue evidence="5">Whole body</tissue>
    </source>
</reference>
<keyword evidence="4" id="KW-0472">Membrane</keyword>
<accession>A0AAW1UGT8</accession>
<evidence type="ECO:0000256" key="4">
    <source>
        <dbReference type="SAM" id="Phobius"/>
    </source>
</evidence>
<dbReference type="InterPro" id="IPR001753">
    <property type="entry name" value="Enoyl-CoA_hydra/iso"/>
</dbReference>
<dbReference type="Pfam" id="PF00378">
    <property type="entry name" value="ECH_1"/>
    <property type="match status" value="1"/>
</dbReference>
<comment type="subcellular location">
    <subcellularLocation>
        <location evidence="1">Peroxisome</location>
    </subcellularLocation>
</comment>
<evidence type="ECO:0000256" key="3">
    <source>
        <dbReference type="ARBA" id="ARBA00023235"/>
    </source>
</evidence>
<dbReference type="Gene3D" id="3.90.226.10">
    <property type="entry name" value="2-enoyl-CoA Hydratase, Chain A, domain 1"/>
    <property type="match status" value="1"/>
</dbReference>
<evidence type="ECO:0000313" key="5">
    <source>
        <dbReference type="EMBL" id="KAK9882836.1"/>
    </source>
</evidence>
<dbReference type="SUPFAM" id="SSF52096">
    <property type="entry name" value="ClpP/crotonase"/>
    <property type="match status" value="1"/>
</dbReference>
<dbReference type="Proteomes" id="UP001431783">
    <property type="component" value="Unassembled WGS sequence"/>
</dbReference>
<evidence type="ECO:0008006" key="7">
    <source>
        <dbReference type="Google" id="ProtNLM"/>
    </source>
</evidence>
<dbReference type="InterPro" id="IPR051053">
    <property type="entry name" value="ECH/Chromodomain_protein"/>
</dbReference>
<comment type="caution">
    <text evidence="5">The sequence shown here is derived from an EMBL/GenBank/DDBJ whole genome shotgun (WGS) entry which is preliminary data.</text>
</comment>
<dbReference type="PANTHER" id="PTHR43684">
    <property type="match status" value="1"/>
</dbReference>
<sequence>MEVTLQQGVRKLVFNRPLKKNAISLELYDQITKVLMEDAKNDKVVLTIITSKGEYFSSGNDFRSSLENYDQNGSEKVKNMIDAFIKYPKLIIAVVNGPAIGIAATFITLCDIVYCSDRATFEIPFIRLGLCLEGCSSLMFPLILGKSKALEMLFLNHILTAREAHNLGFVAKIISHEKLEEFIQSLYKFGTLPVETVKKNKEMLTRWSRDLLLKVNKKELEVVSECVRSEEFGNALKSFMLRKSKL</sequence>
<protein>
    <recommendedName>
        <fullName evidence="7">Enoyl-CoA delta isomerase 2, mitochondrial</fullName>
    </recommendedName>
</protein>